<keyword evidence="2" id="KW-1185">Reference proteome</keyword>
<reference evidence="1 2" key="1">
    <citation type="submission" date="2019-05" db="EMBL/GenBank/DDBJ databases">
        <title>Microbulbifer harenosus sp. nov., an alginate-degrading bacterium isolated from coastal sand.</title>
        <authorList>
            <person name="Huang H."/>
            <person name="Mo K."/>
            <person name="Bao S."/>
        </authorList>
    </citation>
    <scope>NUCLEOTIDE SEQUENCE [LARGE SCALE GENOMIC DNA]</scope>
    <source>
        <strain evidence="1 2">HB161719</strain>
    </source>
</reference>
<gene>
    <name evidence="1" type="ORF">FDY93_05055</name>
</gene>
<dbReference type="RefSeq" id="WP_138234664.1">
    <property type="nucleotide sequence ID" value="NZ_CP185860.1"/>
</dbReference>
<dbReference type="InterPro" id="IPR046493">
    <property type="entry name" value="DUF6586"/>
</dbReference>
<dbReference type="EMBL" id="VANI01000005">
    <property type="protein sequence ID" value="TLM78634.1"/>
    <property type="molecule type" value="Genomic_DNA"/>
</dbReference>
<evidence type="ECO:0000313" key="1">
    <source>
        <dbReference type="EMBL" id="TLM78634.1"/>
    </source>
</evidence>
<accession>A0ABY2UM14</accession>
<protein>
    <recommendedName>
        <fullName evidence="3">PasA protein</fullName>
    </recommendedName>
</protein>
<evidence type="ECO:0008006" key="3">
    <source>
        <dbReference type="Google" id="ProtNLM"/>
    </source>
</evidence>
<name>A0ABY2UM14_9GAMM</name>
<dbReference type="Proteomes" id="UP000306791">
    <property type="component" value="Unassembled WGS sequence"/>
</dbReference>
<proteinExistence type="predicted"/>
<evidence type="ECO:0000313" key="2">
    <source>
        <dbReference type="Proteomes" id="UP000306791"/>
    </source>
</evidence>
<organism evidence="1 2">
    <name type="scientific">Microbulbifer harenosus</name>
    <dbReference type="NCBI Taxonomy" id="2576840"/>
    <lineage>
        <taxon>Bacteria</taxon>
        <taxon>Pseudomonadati</taxon>
        <taxon>Pseudomonadota</taxon>
        <taxon>Gammaproteobacteria</taxon>
        <taxon>Cellvibrionales</taxon>
        <taxon>Microbulbiferaceae</taxon>
        <taxon>Microbulbifer</taxon>
    </lineage>
</organism>
<sequence>MSNPYTGLVASALRKSELILHSLDTADDESPPLLRSALLEGALLQLWRAYRAFLAEQGYQLQLGFRPGGEPDTAVRLQELVSARDKYSAEVAELLDLEENPESWFAAMAHCWRGLWRPTAGGGQESSPIASGVQSLIPLRQVDSSTPASLSVESLRFWQRQLGELVARQRAQSVEW</sequence>
<comment type="caution">
    <text evidence="1">The sequence shown here is derived from an EMBL/GenBank/DDBJ whole genome shotgun (WGS) entry which is preliminary data.</text>
</comment>
<dbReference type="Pfam" id="PF20227">
    <property type="entry name" value="DUF6586"/>
    <property type="match status" value="1"/>
</dbReference>